<dbReference type="Pfam" id="PF20148">
    <property type="entry name" value="DUF6531"/>
    <property type="match status" value="1"/>
</dbReference>
<evidence type="ECO:0000313" key="2">
    <source>
        <dbReference type="EMBL" id="MFK2902132.1"/>
    </source>
</evidence>
<gene>
    <name evidence="2" type="ORF">ISP15_17485</name>
</gene>
<feature type="non-terminal residue" evidence="2">
    <location>
        <position position="149"/>
    </location>
</feature>
<accession>A0ABW8JLY3</accession>
<dbReference type="EMBL" id="JADIKJ010000025">
    <property type="protein sequence ID" value="MFK2902132.1"/>
    <property type="molecule type" value="Genomic_DNA"/>
</dbReference>
<sequence length="149" mass="15328">MVAVITGNGLGLGNTSLTSLGQAQGGSPSLGQAANSSYVNTATGNLVLQSQDEGLLFDGLPLNVLRTYNSQGQLNGNDGWSYGFSRNVNSLTGTLNTVGSTVTRTDDDGSSVVYTYDASLGAYVSTDQSGAVDTLGWNATATTWTWTDA</sequence>
<reference evidence="2 3" key="1">
    <citation type="submission" date="2020-10" db="EMBL/GenBank/DDBJ databases">
        <title>Phylogeny of dyella-like bacteria.</title>
        <authorList>
            <person name="Fu J."/>
        </authorList>
    </citation>
    <scope>NUCLEOTIDE SEQUENCE [LARGE SCALE GENOMIC DNA]</scope>
    <source>
        <strain evidence="2 3">JP1</strain>
    </source>
</reference>
<feature type="domain" description="DUF6531" evidence="1">
    <location>
        <begin position="39"/>
        <end position="114"/>
    </location>
</feature>
<dbReference type="RefSeq" id="WP_404549190.1">
    <property type="nucleotide sequence ID" value="NZ_JADIKJ010000025.1"/>
</dbReference>
<dbReference type="Proteomes" id="UP001620461">
    <property type="component" value="Unassembled WGS sequence"/>
</dbReference>
<comment type="caution">
    <text evidence="2">The sequence shown here is derived from an EMBL/GenBank/DDBJ whole genome shotgun (WGS) entry which is preliminary data.</text>
</comment>
<evidence type="ECO:0000259" key="1">
    <source>
        <dbReference type="Pfam" id="PF20148"/>
    </source>
</evidence>
<keyword evidence="3" id="KW-1185">Reference proteome</keyword>
<proteinExistence type="predicted"/>
<dbReference type="InterPro" id="IPR045351">
    <property type="entry name" value="DUF6531"/>
</dbReference>
<name>A0ABW8JLY3_9GAMM</name>
<evidence type="ECO:0000313" key="3">
    <source>
        <dbReference type="Proteomes" id="UP001620461"/>
    </source>
</evidence>
<organism evidence="2 3">
    <name type="scientific">Dyella jejuensis</name>
    <dbReference type="NCBI Taxonomy" id="1432009"/>
    <lineage>
        <taxon>Bacteria</taxon>
        <taxon>Pseudomonadati</taxon>
        <taxon>Pseudomonadota</taxon>
        <taxon>Gammaproteobacteria</taxon>
        <taxon>Lysobacterales</taxon>
        <taxon>Rhodanobacteraceae</taxon>
        <taxon>Dyella</taxon>
    </lineage>
</organism>
<protein>
    <submittedName>
        <fullName evidence="2">RHS repeat protein</fullName>
    </submittedName>
</protein>